<dbReference type="GO" id="GO:0022857">
    <property type="term" value="F:transmembrane transporter activity"/>
    <property type="evidence" value="ECO:0007669"/>
    <property type="project" value="InterPro"/>
</dbReference>
<evidence type="ECO:0000256" key="7">
    <source>
        <dbReference type="SAM" id="MobiDB-lite"/>
    </source>
</evidence>
<sequence>MYSFIVLGLFQSSVGVMLQPLSQHYSLGDLHVSLIFIVGPLGYVIAAQSSDLIHCTWGQKGIAIFAPTLHILGALVIAAHPPFGIVLVAFAAVALGAGLLDGSWCAWAASGSNANTVSGLLQGSFSVGAAAGPFLAGTILPAWNRPWYDWYYFLVKLCVLFLAFRHENASKYRDEKHTEAVSTRRKINPRAMFKYVATWLIALYFLAYVGTETAISGWIVSFMTRHRNATPYVASMASSGFWGGMAVGRFTLGVVTDKLGVGGANIIYFLITIAFQVVFAFVQVPIASIVFMTLIGFFMGPMFASGIVILTRLLPAELHVAAVSFTASAGQVGAAFLPFGIGAFIQGMGIGVFRFAVVILSILALLAWVPVSRQRPAISSPSYEDHDEEGDSDPLLQ</sequence>
<reference evidence="10 12" key="1">
    <citation type="journal article" date="2020" name="Stud. Mycol.">
        <title>101 Dothideomycetes genomes: a test case for predicting lifestyles and emergence of pathogens.</title>
        <authorList>
            <person name="Haridas S."/>
            <person name="Albert R."/>
            <person name="Binder M."/>
            <person name="Bloem J."/>
            <person name="Labutti K."/>
            <person name="Salamov A."/>
            <person name="Andreopoulos B."/>
            <person name="Baker S."/>
            <person name="Barry K."/>
            <person name="Bills G."/>
            <person name="Bluhm B."/>
            <person name="Cannon C."/>
            <person name="Castanera R."/>
            <person name="Culley D."/>
            <person name="Daum C."/>
            <person name="Ezra D."/>
            <person name="Gonzalez J."/>
            <person name="Henrissat B."/>
            <person name="Kuo A."/>
            <person name="Liang C."/>
            <person name="Lipzen A."/>
            <person name="Lutzoni F."/>
            <person name="Magnuson J."/>
            <person name="Mondo S."/>
            <person name="Nolan M."/>
            <person name="Ohm R."/>
            <person name="Pangilinan J."/>
            <person name="Park H.-J."/>
            <person name="Ramirez L."/>
            <person name="Alfaro M."/>
            <person name="Sun H."/>
            <person name="Tritt A."/>
            <person name="Yoshinaga Y."/>
            <person name="Zwiers L.-H."/>
            <person name="Turgeon B."/>
            <person name="Goodwin S."/>
            <person name="Spatafora J."/>
            <person name="Crous P."/>
            <person name="Grigoriev I."/>
        </authorList>
    </citation>
    <scope>NUCLEOTIDE SEQUENCE</scope>
    <source>
        <strain evidence="10 12">CBS 304.34</strain>
    </source>
</reference>
<feature type="transmembrane region" description="Helical" evidence="8">
    <location>
        <begin position="61"/>
        <end position="79"/>
    </location>
</feature>
<dbReference type="PANTHER" id="PTHR23514">
    <property type="entry name" value="BYPASS OF STOP CODON PROTEIN 6"/>
    <property type="match status" value="1"/>
</dbReference>
<feature type="transmembrane region" description="Helical" evidence="8">
    <location>
        <begin position="150"/>
        <end position="166"/>
    </location>
</feature>
<dbReference type="PROSITE" id="PS50850">
    <property type="entry name" value="MFS"/>
    <property type="match status" value="1"/>
</dbReference>
<evidence type="ECO:0000256" key="5">
    <source>
        <dbReference type="ARBA" id="ARBA00022989"/>
    </source>
</evidence>
<feature type="transmembrane region" description="Helical" evidence="8">
    <location>
        <begin position="229"/>
        <end position="247"/>
    </location>
</feature>
<dbReference type="Gene3D" id="1.20.1250.20">
    <property type="entry name" value="MFS general substrate transporter like domains"/>
    <property type="match status" value="2"/>
</dbReference>
<name>A0A6A6Y0X9_9PEZI</name>
<evidence type="ECO:0000256" key="1">
    <source>
        <dbReference type="ARBA" id="ARBA00004127"/>
    </source>
</evidence>
<feature type="compositionally biased region" description="Acidic residues" evidence="7">
    <location>
        <begin position="385"/>
        <end position="397"/>
    </location>
</feature>
<comment type="subcellular location">
    <subcellularLocation>
        <location evidence="1">Endomembrane system</location>
        <topology evidence="1">Multi-pass membrane protein</topology>
    </subcellularLocation>
</comment>
<evidence type="ECO:0000256" key="2">
    <source>
        <dbReference type="ARBA" id="ARBA00008335"/>
    </source>
</evidence>
<feature type="region of interest" description="Disordered" evidence="7">
    <location>
        <begin position="377"/>
        <end position="397"/>
    </location>
</feature>
<keyword evidence="6 8" id="KW-0472">Membrane</keyword>
<dbReference type="RefSeq" id="XP_033569386.1">
    <property type="nucleotide sequence ID" value="XM_033716230.1"/>
</dbReference>
<evidence type="ECO:0000313" key="11">
    <source>
        <dbReference type="Proteomes" id="UP000504636"/>
    </source>
</evidence>
<reference evidence="12" key="3">
    <citation type="submission" date="2025-04" db="UniProtKB">
        <authorList>
            <consortium name="RefSeq"/>
        </authorList>
    </citation>
    <scope>IDENTIFICATION</scope>
    <source>
        <strain evidence="12">CBS 304.34</strain>
    </source>
</reference>
<protein>
    <submittedName>
        <fullName evidence="10 12">MFS general substrate transporter</fullName>
    </submittedName>
</protein>
<evidence type="ECO:0000256" key="6">
    <source>
        <dbReference type="ARBA" id="ARBA00023136"/>
    </source>
</evidence>
<evidence type="ECO:0000256" key="4">
    <source>
        <dbReference type="ARBA" id="ARBA00022692"/>
    </source>
</evidence>
<gene>
    <name evidence="10 12" type="ORF">BDZ99DRAFT_401428</name>
</gene>
<comment type="similarity">
    <text evidence="2">Belongs to the major facilitator superfamily.</text>
</comment>
<feature type="transmembrane region" description="Helical" evidence="8">
    <location>
        <begin position="85"/>
        <end position="107"/>
    </location>
</feature>
<dbReference type="InterPro" id="IPR036259">
    <property type="entry name" value="MFS_trans_sf"/>
</dbReference>
<dbReference type="PANTHER" id="PTHR23514:SF3">
    <property type="entry name" value="BYPASS OF STOP CODON PROTEIN 6"/>
    <property type="match status" value="1"/>
</dbReference>
<dbReference type="Pfam" id="PF07690">
    <property type="entry name" value="MFS_1"/>
    <property type="match status" value="1"/>
</dbReference>
<evidence type="ECO:0000313" key="10">
    <source>
        <dbReference type="EMBL" id="KAF2802422.1"/>
    </source>
</evidence>
<keyword evidence="5 8" id="KW-1133">Transmembrane helix</keyword>
<dbReference type="GO" id="GO:0012505">
    <property type="term" value="C:endomembrane system"/>
    <property type="evidence" value="ECO:0007669"/>
    <property type="project" value="UniProtKB-SubCell"/>
</dbReference>
<dbReference type="OrthoDB" id="413079at2759"/>
<keyword evidence="3" id="KW-0813">Transport</keyword>
<dbReference type="Proteomes" id="UP000504636">
    <property type="component" value="Unplaced"/>
</dbReference>
<dbReference type="EMBL" id="MU003723">
    <property type="protein sequence ID" value="KAF2802422.1"/>
    <property type="molecule type" value="Genomic_DNA"/>
</dbReference>
<dbReference type="AlphaFoldDB" id="A0A6A6Y0X9"/>
<reference evidence="12" key="2">
    <citation type="submission" date="2020-04" db="EMBL/GenBank/DDBJ databases">
        <authorList>
            <consortium name="NCBI Genome Project"/>
        </authorList>
    </citation>
    <scope>NUCLEOTIDE SEQUENCE</scope>
    <source>
        <strain evidence="12">CBS 304.34</strain>
    </source>
</reference>
<dbReference type="InterPro" id="IPR051788">
    <property type="entry name" value="MFS_Transporter"/>
</dbReference>
<dbReference type="InterPro" id="IPR011701">
    <property type="entry name" value="MFS"/>
</dbReference>
<feature type="domain" description="Major facilitator superfamily (MFS) profile" evidence="9">
    <location>
        <begin position="1"/>
        <end position="375"/>
    </location>
</feature>
<feature type="transmembrane region" description="Helical" evidence="8">
    <location>
        <begin position="288"/>
        <end position="310"/>
    </location>
</feature>
<feature type="transmembrane region" description="Helical" evidence="8">
    <location>
        <begin position="259"/>
        <end position="282"/>
    </location>
</feature>
<organism evidence="10">
    <name type="scientific">Mytilinidion resinicola</name>
    <dbReference type="NCBI Taxonomy" id="574789"/>
    <lineage>
        <taxon>Eukaryota</taxon>
        <taxon>Fungi</taxon>
        <taxon>Dikarya</taxon>
        <taxon>Ascomycota</taxon>
        <taxon>Pezizomycotina</taxon>
        <taxon>Dothideomycetes</taxon>
        <taxon>Pleosporomycetidae</taxon>
        <taxon>Mytilinidiales</taxon>
        <taxon>Mytilinidiaceae</taxon>
        <taxon>Mytilinidion</taxon>
    </lineage>
</organism>
<evidence type="ECO:0000259" key="9">
    <source>
        <dbReference type="PROSITE" id="PS50850"/>
    </source>
</evidence>
<feature type="transmembrane region" description="Helical" evidence="8">
    <location>
        <begin position="31"/>
        <end position="49"/>
    </location>
</feature>
<evidence type="ECO:0000313" key="12">
    <source>
        <dbReference type="RefSeq" id="XP_033569386.1"/>
    </source>
</evidence>
<proteinExistence type="inferred from homology"/>
<dbReference type="SUPFAM" id="SSF103473">
    <property type="entry name" value="MFS general substrate transporter"/>
    <property type="match status" value="1"/>
</dbReference>
<dbReference type="FunFam" id="1.20.1250.20:FF:000286">
    <property type="entry name" value="MFS efflux transporter"/>
    <property type="match status" value="1"/>
</dbReference>
<evidence type="ECO:0000256" key="3">
    <source>
        <dbReference type="ARBA" id="ARBA00022448"/>
    </source>
</evidence>
<dbReference type="InterPro" id="IPR020846">
    <property type="entry name" value="MFS_dom"/>
</dbReference>
<feature type="transmembrane region" description="Helical" evidence="8">
    <location>
        <begin position="322"/>
        <end position="345"/>
    </location>
</feature>
<keyword evidence="4 8" id="KW-0812">Transmembrane</keyword>
<accession>A0A6A6Y0X9</accession>
<dbReference type="GO" id="GO:0016020">
    <property type="term" value="C:membrane"/>
    <property type="evidence" value="ECO:0007669"/>
    <property type="project" value="TreeGrafter"/>
</dbReference>
<feature type="transmembrane region" description="Helical" evidence="8">
    <location>
        <begin position="351"/>
        <end position="371"/>
    </location>
</feature>
<keyword evidence="11" id="KW-1185">Reference proteome</keyword>
<dbReference type="GeneID" id="54457123"/>
<feature type="transmembrane region" description="Helical" evidence="8">
    <location>
        <begin position="119"/>
        <end position="144"/>
    </location>
</feature>
<evidence type="ECO:0000256" key="8">
    <source>
        <dbReference type="SAM" id="Phobius"/>
    </source>
</evidence>